<organism evidence="5 6">
    <name type="scientific">Tricholomella constricta</name>
    <dbReference type="NCBI Taxonomy" id="117010"/>
    <lineage>
        <taxon>Eukaryota</taxon>
        <taxon>Fungi</taxon>
        <taxon>Dikarya</taxon>
        <taxon>Basidiomycota</taxon>
        <taxon>Agaricomycotina</taxon>
        <taxon>Agaricomycetes</taxon>
        <taxon>Agaricomycetidae</taxon>
        <taxon>Agaricales</taxon>
        <taxon>Tricholomatineae</taxon>
        <taxon>Lyophyllaceae</taxon>
        <taxon>Tricholomella</taxon>
    </lineage>
</organism>
<comment type="similarity">
    <text evidence="2">Belongs to the major facilitator superfamily. Monocarboxylate porter (TC 2.A.1.13) family.</text>
</comment>
<dbReference type="AlphaFoldDB" id="A0A8H5M7M9"/>
<feature type="transmembrane region" description="Helical" evidence="3">
    <location>
        <begin position="290"/>
        <end position="312"/>
    </location>
</feature>
<name>A0A8H5M7M9_9AGAR</name>
<feature type="transmembrane region" description="Helical" evidence="3">
    <location>
        <begin position="201"/>
        <end position="223"/>
    </location>
</feature>
<feature type="transmembrane region" description="Helical" evidence="3">
    <location>
        <begin position="155"/>
        <end position="175"/>
    </location>
</feature>
<dbReference type="InterPro" id="IPR050327">
    <property type="entry name" value="Proton-linked_MCT"/>
</dbReference>
<feature type="transmembrane region" description="Helical" evidence="3">
    <location>
        <begin position="235"/>
        <end position="254"/>
    </location>
</feature>
<protein>
    <recommendedName>
        <fullName evidence="4">Major facilitator superfamily (MFS) profile domain-containing protein</fullName>
    </recommendedName>
</protein>
<keyword evidence="6" id="KW-1185">Reference proteome</keyword>
<feature type="domain" description="Major facilitator superfamily (MFS) profile" evidence="4">
    <location>
        <begin position="1"/>
        <end position="382"/>
    </location>
</feature>
<dbReference type="PROSITE" id="PS50850">
    <property type="entry name" value="MFS"/>
    <property type="match status" value="1"/>
</dbReference>
<feature type="transmembrane region" description="Helical" evidence="3">
    <location>
        <begin position="354"/>
        <end position="378"/>
    </location>
</feature>
<evidence type="ECO:0000259" key="4">
    <source>
        <dbReference type="PROSITE" id="PS50850"/>
    </source>
</evidence>
<keyword evidence="3" id="KW-1133">Transmembrane helix</keyword>
<dbReference type="InterPro" id="IPR036259">
    <property type="entry name" value="MFS_trans_sf"/>
</dbReference>
<evidence type="ECO:0000256" key="3">
    <source>
        <dbReference type="SAM" id="Phobius"/>
    </source>
</evidence>
<reference evidence="5 6" key="1">
    <citation type="journal article" date="2020" name="ISME J.">
        <title>Uncovering the hidden diversity of litter-decomposition mechanisms in mushroom-forming fungi.</title>
        <authorList>
            <person name="Floudas D."/>
            <person name="Bentzer J."/>
            <person name="Ahren D."/>
            <person name="Johansson T."/>
            <person name="Persson P."/>
            <person name="Tunlid A."/>
        </authorList>
    </citation>
    <scope>NUCLEOTIDE SEQUENCE [LARGE SCALE GENOMIC DNA]</scope>
    <source>
        <strain evidence="5 6">CBS 661.87</strain>
    </source>
</reference>
<dbReference type="Proteomes" id="UP000565441">
    <property type="component" value="Unassembled WGS sequence"/>
</dbReference>
<dbReference type="EMBL" id="JAACJP010000005">
    <property type="protein sequence ID" value="KAF5384260.1"/>
    <property type="molecule type" value="Genomic_DNA"/>
</dbReference>
<dbReference type="InterPro" id="IPR011701">
    <property type="entry name" value="MFS"/>
</dbReference>
<evidence type="ECO:0000256" key="1">
    <source>
        <dbReference type="ARBA" id="ARBA00004141"/>
    </source>
</evidence>
<accession>A0A8H5M7M9</accession>
<keyword evidence="3" id="KW-0812">Transmembrane</keyword>
<evidence type="ECO:0000313" key="5">
    <source>
        <dbReference type="EMBL" id="KAF5384260.1"/>
    </source>
</evidence>
<dbReference type="PANTHER" id="PTHR11360">
    <property type="entry name" value="MONOCARBOXYLATE TRANSPORTER"/>
    <property type="match status" value="1"/>
</dbReference>
<dbReference type="PANTHER" id="PTHR11360:SF234">
    <property type="entry name" value="MFS-TYPE TRANSPORTER DBAD-RELATED"/>
    <property type="match status" value="1"/>
</dbReference>
<sequence>MMQFCTFGYSNAYGVYNDYYVRVYLHEKYTSSQISWIGSVQLFCTLFGGLVAGRGFDTGYFYHLMIGGSLLFVFSLFMLSLSQAGQYYQIFLTHGLGVGIATGITYVPGMAVVAQYFHRRRAFAMGIATTGSAIGGAVHPIMLNKLFYGAAGFHGGVRASAGLCFGLLALSLAIIRPRVPATKNNISTATVLQTFARDVPYVIMVLGTVLVYSGLYYPIFFIQLNAIKNGIDPKLAFYTVTILNGASVLGRVFPTMLVPRLGILNTVIPSIFTAAILVFCTLAVHDAAGTIVFAILYGFFSGAYAGLVSPMVSSTAKNNSEIGARMGICFTFTSIGGLVGTPIAGALLTTSFIWWRPIVFAGLCVTAGTACFIISRFISSKRKGTQWL</sequence>
<keyword evidence="3" id="KW-0472">Membrane</keyword>
<comment type="subcellular location">
    <subcellularLocation>
        <location evidence="1">Membrane</location>
        <topology evidence="1">Multi-pass membrane protein</topology>
    </subcellularLocation>
</comment>
<feature type="transmembrane region" description="Helical" evidence="3">
    <location>
        <begin position="261"/>
        <end position="284"/>
    </location>
</feature>
<dbReference type="Pfam" id="PF07690">
    <property type="entry name" value="MFS_1"/>
    <property type="match status" value="1"/>
</dbReference>
<feature type="transmembrane region" description="Helical" evidence="3">
    <location>
        <begin position="34"/>
        <end position="53"/>
    </location>
</feature>
<feature type="transmembrane region" description="Helical" evidence="3">
    <location>
        <begin position="60"/>
        <end position="81"/>
    </location>
</feature>
<evidence type="ECO:0000256" key="2">
    <source>
        <dbReference type="ARBA" id="ARBA00006727"/>
    </source>
</evidence>
<dbReference type="GO" id="GO:0016020">
    <property type="term" value="C:membrane"/>
    <property type="evidence" value="ECO:0007669"/>
    <property type="project" value="UniProtKB-SubCell"/>
</dbReference>
<feature type="transmembrane region" description="Helical" evidence="3">
    <location>
        <begin position="324"/>
        <end position="348"/>
    </location>
</feature>
<dbReference type="Gene3D" id="1.20.1250.20">
    <property type="entry name" value="MFS general substrate transporter like domains"/>
    <property type="match status" value="2"/>
</dbReference>
<gene>
    <name evidence="5" type="ORF">D9615_003435</name>
</gene>
<dbReference type="InterPro" id="IPR020846">
    <property type="entry name" value="MFS_dom"/>
</dbReference>
<feature type="transmembrane region" description="Helical" evidence="3">
    <location>
        <begin position="122"/>
        <end position="143"/>
    </location>
</feature>
<comment type="caution">
    <text evidence="5">The sequence shown here is derived from an EMBL/GenBank/DDBJ whole genome shotgun (WGS) entry which is preliminary data.</text>
</comment>
<dbReference type="OrthoDB" id="6499973at2759"/>
<dbReference type="GO" id="GO:0022857">
    <property type="term" value="F:transmembrane transporter activity"/>
    <property type="evidence" value="ECO:0007669"/>
    <property type="project" value="InterPro"/>
</dbReference>
<dbReference type="SUPFAM" id="SSF103473">
    <property type="entry name" value="MFS general substrate transporter"/>
    <property type="match status" value="1"/>
</dbReference>
<proteinExistence type="inferred from homology"/>
<feature type="transmembrane region" description="Helical" evidence="3">
    <location>
        <begin position="87"/>
        <end position="110"/>
    </location>
</feature>
<evidence type="ECO:0000313" key="6">
    <source>
        <dbReference type="Proteomes" id="UP000565441"/>
    </source>
</evidence>